<dbReference type="Proteomes" id="UP000611640">
    <property type="component" value="Chromosome"/>
</dbReference>
<dbReference type="AlphaFoldDB" id="A0A7R7HZW2"/>
<name>A0A7R7HZW2_9ACTN</name>
<evidence type="ECO:0000313" key="1">
    <source>
        <dbReference type="EMBL" id="BCJ37941.1"/>
    </source>
</evidence>
<keyword evidence="2" id="KW-1185">Reference proteome</keyword>
<accession>A0A7R7HZW2</accession>
<dbReference type="EMBL" id="AP023355">
    <property type="protein sequence ID" value="BCJ37941.1"/>
    <property type="molecule type" value="Genomic_DNA"/>
</dbReference>
<sequence>MNNEAAPEPNKYARTPQPDKYALLREDLAYHQARVLLLITAVSALRGHQGKLDGLTKLAKLDFLLRYPALAHLVLDDLDPNDRRLNLTRRDLAEPTSVEAPMIRYKFGPWDDRYYPMIGALVGRGLVRYARGRRGSVALVSTPAGKRLTAEMSSSNEWRIMASRSRAIADASAGLTGSNLKDLIYQRLAGLMDRPHRQVIR</sequence>
<reference evidence="1 2" key="1">
    <citation type="submission" date="2020-08" db="EMBL/GenBank/DDBJ databases">
        <title>Whole genome shotgun sequence of Actinocatenispora thailandica NBRC 105041.</title>
        <authorList>
            <person name="Komaki H."/>
            <person name="Tamura T."/>
        </authorList>
    </citation>
    <scope>NUCLEOTIDE SEQUENCE [LARGE SCALE GENOMIC DNA]</scope>
    <source>
        <strain evidence="1 2">NBRC 105041</strain>
    </source>
</reference>
<dbReference type="KEGG" id="atl:Athai_54440"/>
<protein>
    <submittedName>
        <fullName evidence="1">Uncharacterized protein</fullName>
    </submittedName>
</protein>
<dbReference type="RefSeq" id="WP_239157190.1">
    <property type="nucleotide sequence ID" value="NZ_AP023355.1"/>
</dbReference>
<proteinExistence type="predicted"/>
<evidence type="ECO:0000313" key="2">
    <source>
        <dbReference type="Proteomes" id="UP000611640"/>
    </source>
</evidence>
<gene>
    <name evidence="1" type="ORF">Athai_54440</name>
</gene>
<organism evidence="1 2">
    <name type="scientific">Actinocatenispora thailandica</name>
    <dbReference type="NCBI Taxonomy" id="227318"/>
    <lineage>
        <taxon>Bacteria</taxon>
        <taxon>Bacillati</taxon>
        <taxon>Actinomycetota</taxon>
        <taxon>Actinomycetes</taxon>
        <taxon>Micromonosporales</taxon>
        <taxon>Micromonosporaceae</taxon>
        <taxon>Actinocatenispora</taxon>
    </lineage>
</organism>